<proteinExistence type="predicted"/>
<sequence>MITHIDATNYRCFEKLSIATGEFAVVAGANGSGKTTLLDIPVLLGDLLRSRSISSAFMDPLLNRGPRASTLSELCFRHNGGSFSLGIEAKLPDVVRDEVVKLSTPAVQRDASKHPTHLRYELRFQLSEHQLAVQNEYLFLFTHSAEYEVQRLPIQGENANRDDWYFIIERAYGGDSMFRPEGKGAKRAAKIDDTLPALLRIQVESKKEFPAATWLLNLLLDGVVFFDPTWSKLRAASQPGLKRSRLLSSGENLPWLALRLQDEDRERFALWVSHVRMALPQITAITVREREEDHHAYFRMTYEAGVEVTSSGLSEGTLRILALTLLAYIEDAPRLLVVEEPENSIHPQAIEIVLQSLRSLYDSQVWVSTHSPVVLATAKLPELLITRLARSGAADVIPGDEHPRLANWKGAIDLGSLFATGVFE</sequence>
<feature type="domain" description="ATPase AAA-type core" evidence="1">
    <location>
        <begin position="23"/>
        <end position="376"/>
    </location>
</feature>
<dbReference type="GO" id="GO:0005524">
    <property type="term" value="F:ATP binding"/>
    <property type="evidence" value="ECO:0007669"/>
    <property type="project" value="InterPro"/>
</dbReference>
<evidence type="ECO:0000313" key="2">
    <source>
        <dbReference type="EMBL" id="KYF75615.1"/>
    </source>
</evidence>
<evidence type="ECO:0000259" key="1">
    <source>
        <dbReference type="Pfam" id="PF13304"/>
    </source>
</evidence>
<dbReference type="AlphaFoldDB" id="A0A150R5Z8"/>
<organism evidence="2 3">
    <name type="scientific">Sorangium cellulosum</name>
    <name type="common">Polyangium cellulosum</name>
    <dbReference type="NCBI Taxonomy" id="56"/>
    <lineage>
        <taxon>Bacteria</taxon>
        <taxon>Pseudomonadati</taxon>
        <taxon>Myxococcota</taxon>
        <taxon>Polyangia</taxon>
        <taxon>Polyangiales</taxon>
        <taxon>Polyangiaceae</taxon>
        <taxon>Sorangium</taxon>
    </lineage>
</organism>
<dbReference type="PANTHER" id="PTHR40396">
    <property type="entry name" value="ATPASE-LIKE PROTEIN"/>
    <property type="match status" value="1"/>
</dbReference>
<dbReference type="InterPro" id="IPR014555">
    <property type="entry name" value="RecF-like"/>
</dbReference>
<dbReference type="EMBL" id="JEMB01003104">
    <property type="protein sequence ID" value="KYF75615.1"/>
    <property type="molecule type" value="Genomic_DNA"/>
</dbReference>
<protein>
    <recommendedName>
        <fullName evidence="1">ATPase AAA-type core domain-containing protein</fullName>
    </recommendedName>
</protein>
<dbReference type="PIRSF" id="PIRSF029347">
    <property type="entry name" value="RecF"/>
    <property type="match status" value="1"/>
</dbReference>
<comment type="caution">
    <text evidence="2">The sequence shown here is derived from an EMBL/GenBank/DDBJ whole genome shotgun (WGS) entry which is preliminary data.</text>
</comment>
<evidence type="ECO:0000313" key="3">
    <source>
        <dbReference type="Proteomes" id="UP000075635"/>
    </source>
</evidence>
<dbReference type="SUPFAM" id="SSF52540">
    <property type="entry name" value="P-loop containing nucleoside triphosphate hydrolases"/>
    <property type="match status" value="1"/>
</dbReference>
<dbReference type="PANTHER" id="PTHR40396:SF1">
    <property type="entry name" value="ATPASE AAA-TYPE CORE DOMAIN-CONTAINING PROTEIN"/>
    <property type="match status" value="1"/>
</dbReference>
<gene>
    <name evidence="2" type="ORF">BE17_48145</name>
</gene>
<accession>A0A150R5Z8</accession>
<dbReference type="Proteomes" id="UP000075635">
    <property type="component" value="Unassembled WGS sequence"/>
</dbReference>
<name>A0A150R5Z8_SORCE</name>
<dbReference type="NCBIfam" id="NF047739">
    <property type="entry name" value="antiphage_MADS3"/>
    <property type="match status" value="1"/>
</dbReference>
<dbReference type="Pfam" id="PF13304">
    <property type="entry name" value="AAA_21"/>
    <property type="match status" value="1"/>
</dbReference>
<dbReference type="Gene3D" id="3.40.50.300">
    <property type="entry name" value="P-loop containing nucleotide triphosphate hydrolases"/>
    <property type="match status" value="2"/>
</dbReference>
<dbReference type="GO" id="GO:0016887">
    <property type="term" value="F:ATP hydrolysis activity"/>
    <property type="evidence" value="ECO:0007669"/>
    <property type="project" value="InterPro"/>
</dbReference>
<dbReference type="InterPro" id="IPR003959">
    <property type="entry name" value="ATPase_AAA_core"/>
</dbReference>
<dbReference type="InterPro" id="IPR027417">
    <property type="entry name" value="P-loop_NTPase"/>
</dbReference>
<reference evidence="2 3" key="1">
    <citation type="submission" date="2014-02" db="EMBL/GenBank/DDBJ databases">
        <title>The small core and large imbalanced accessory genome model reveals a collaborative survival strategy of Sorangium cellulosum strains in nature.</title>
        <authorList>
            <person name="Han K."/>
            <person name="Peng R."/>
            <person name="Blom J."/>
            <person name="Li Y.-Z."/>
        </authorList>
    </citation>
    <scope>NUCLEOTIDE SEQUENCE [LARGE SCALE GENOMIC DNA]</scope>
    <source>
        <strain evidence="2 3">So0011-07</strain>
    </source>
</reference>